<dbReference type="GeneID" id="30034981"/>
<keyword evidence="3" id="KW-1185">Reference proteome</keyword>
<dbReference type="RefSeq" id="XP_018737856.1">
    <property type="nucleotide sequence ID" value="XM_018879994.1"/>
</dbReference>
<proteinExistence type="predicted"/>
<dbReference type="OrthoDB" id="10070851at2759"/>
<name>A0A167FJH5_9ASCO</name>
<feature type="compositionally biased region" description="Polar residues" evidence="1">
    <location>
        <begin position="1"/>
        <end position="14"/>
    </location>
</feature>
<sequence length="143" mass="15249">MSTKPPGQTATSVDTGAPAETAGADITGSNSTISPQKTAEGIKGTPVPKLQVPIVEATRKPSSKKSSTANESDDRPRDLPVTLIAVTFKEAVLDSPTFRASMNHVNEQLDSLDRWIESFSKALNKLSQEMDGRLTHLDACSII</sequence>
<gene>
    <name evidence="2" type="ORF">AWJ20_3006</name>
</gene>
<evidence type="ECO:0000313" key="3">
    <source>
        <dbReference type="Proteomes" id="UP000189580"/>
    </source>
</evidence>
<organism evidence="2 3">
    <name type="scientific">Sugiyamaella lignohabitans</name>
    <dbReference type="NCBI Taxonomy" id="796027"/>
    <lineage>
        <taxon>Eukaryota</taxon>
        <taxon>Fungi</taxon>
        <taxon>Dikarya</taxon>
        <taxon>Ascomycota</taxon>
        <taxon>Saccharomycotina</taxon>
        <taxon>Dipodascomycetes</taxon>
        <taxon>Dipodascales</taxon>
        <taxon>Trichomonascaceae</taxon>
        <taxon>Sugiyamaella</taxon>
    </lineage>
</organism>
<dbReference type="InterPro" id="IPR027267">
    <property type="entry name" value="AH/BAR_dom_sf"/>
</dbReference>
<accession>A0A167FJH5</accession>
<dbReference type="AlphaFoldDB" id="A0A167FJH5"/>
<dbReference type="Proteomes" id="UP000189580">
    <property type="component" value="Chromosome b"/>
</dbReference>
<evidence type="ECO:0000256" key="1">
    <source>
        <dbReference type="SAM" id="MobiDB-lite"/>
    </source>
</evidence>
<reference evidence="2 3" key="1">
    <citation type="submission" date="2016-02" db="EMBL/GenBank/DDBJ databases">
        <title>Complete genome sequence and transcriptome regulation of the pentose utilising yeast Sugiyamaella lignohabitans.</title>
        <authorList>
            <person name="Bellasio M."/>
            <person name="Peymann A."/>
            <person name="Valli M."/>
            <person name="Sipitzky M."/>
            <person name="Graf A."/>
            <person name="Sauer M."/>
            <person name="Marx H."/>
            <person name="Mattanovich D."/>
        </authorList>
    </citation>
    <scope>NUCLEOTIDE SEQUENCE [LARGE SCALE GENOMIC DNA]</scope>
    <source>
        <strain evidence="2 3">CBS 10342</strain>
    </source>
</reference>
<feature type="compositionally biased region" description="Polar residues" evidence="1">
    <location>
        <begin position="27"/>
        <end position="37"/>
    </location>
</feature>
<dbReference type="SUPFAM" id="SSF103657">
    <property type="entry name" value="BAR/IMD domain-like"/>
    <property type="match status" value="1"/>
</dbReference>
<dbReference type="Gene3D" id="1.20.1270.60">
    <property type="entry name" value="Arfaptin homology (AH) domain/BAR domain"/>
    <property type="match status" value="1"/>
</dbReference>
<evidence type="ECO:0000313" key="2">
    <source>
        <dbReference type="EMBL" id="ANB15379.1"/>
    </source>
</evidence>
<dbReference type="KEGG" id="slb:AWJ20_3006"/>
<dbReference type="EMBL" id="CP014503">
    <property type="protein sequence ID" value="ANB15379.1"/>
    <property type="molecule type" value="Genomic_DNA"/>
</dbReference>
<protein>
    <submittedName>
        <fullName evidence="2">Uncharacterized protein</fullName>
    </submittedName>
</protein>
<feature type="region of interest" description="Disordered" evidence="1">
    <location>
        <begin position="1"/>
        <end position="79"/>
    </location>
</feature>